<dbReference type="PANTHER" id="PTHR46558:SF11">
    <property type="entry name" value="HTH-TYPE TRANSCRIPTIONAL REGULATOR XRE"/>
    <property type="match status" value="1"/>
</dbReference>
<name>A0A9D1MCR2_9FIRM</name>
<feature type="domain" description="HTH cro/C1-type" evidence="2">
    <location>
        <begin position="18"/>
        <end position="72"/>
    </location>
</feature>
<proteinExistence type="predicted"/>
<evidence type="ECO:0000256" key="1">
    <source>
        <dbReference type="ARBA" id="ARBA00023125"/>
    </source>
</evidence>
<dbReference type="EMBL" id="DVNB01000087">
    <property type="protein sequence ID" value="HIU57857.1"/>
    <property type="molecule type" value="Genomic_DNA"/>
</dbReference>
<dbReference type="GO" id="GO:0003677">
    <property type="term" value="F:DNA binding"/>
    <property type="evidence" value="ECO:0007669"/>
    <property type="project" value="UniProtKB-KW"/>
</dbReference>
<evidence type="ECO:0000313" key="3">
    <source>
        <dbReference type="EMBL" id="HIU57857.1"/>
    </source>
</evidence>
<dbReference type="CDD" id="cd00093">
    <property type="entry name" value="HTH_XRE"/>
    <property type="match status" value="1"/>
</dbReference>
<reference evidence="3" key="1">
    <citation type="submission" date="2020-10" db="EMBL/GenBank/DDBJ databases">
        <authorList>
            <person name="Gilroy R."/>
        </authorList>
    </citation>
    <scope>NUCLEOTIDE SEQUENCE</scope>
    <source>
        <strain evidence="3">USAMLcec3-3695</strain>
    </source>
</reference>
<dbReference type="AlphaFoldDB" id="A0A9D1MCR2"/>
<evidence type="ECO:0000259" key="2">
    <source>
        <dbReference type="PROSITE" id="PS50943"/>
    </source>
</evidence>
<dbReference type="Gene3D" id="1.10.260.40">
    <property type="entry name" value="lambda repressor-like DNA-binding domains"/>
    <property type="match status" value="1"/>
</dbReference>
<dbReference type="Pfam" id="PF12844">
    <property type="entry name" value="HTH_19"/>
    <property type="match status" value="1"/>
</dbReference>
<dbReference type="Proteomes" id="UP000824109">
    <property type="component" value="Unassembled WGS sequence"/>
</dbReference>
<dbReference type="SUPFAM" id="SSF47413">
    <property type="entry name" value="lambda repressor-like DNA-binding domains"/>
    <property type="match status" value="1"/>
</dbReference>
<dbReference type="PANTHER" id="PTHR46558">
    <property type="entry name" value="TRACRIPTIONAL REGULATORY PROTEIN-RELATED-RELATED"/>
    <property type="match status" value="1"/>
</dbReference>
<sequence>MIDDEKKNEMFVNIGKNIRYYRECKKLTQEKLAEKVGLSPKHLSRLEAGRHIPYFDTIIMIAKELDIPIDALLEGVEENHINTFLTMMKSDISTMSTNQLKMLKQCIKMIKEYKF</sequence>
<protein>
    <submittedName>
        <fullName evidence="3">Helix-turn-helix transcriptional regulator</fullName>
    </submittedName>
</protein>
<dbReference type="PROSITE" id="PS50943">
    <property type="entry name" value="HTH_CROC1"/>
    <property type="match status" value="1"/>
</dbReference>
<keyword evidence="1" id="KW-0238">DNA-binding</keyword>
<dbReference type="InterPro" id="IPR010982">
    <property type="entry name" value="Lambda_DNA-bd_dom_sf"/>
</dbReference>
<accession>A0A9D1MCR2</accession>
<comment type="caution">
    <text evidence="3">The sequence shown here is derived from an EMBL/GenBank/DDBJ whole genome shotgun (WGS) entry which is preliminary data.</text>
</comment>
<reference evidence="3" key="2">
    <citation type="journal article" date="2021" name="PeerJ">
        <title>Extensive microbial diversity within the chicken gut microbiome revealed by metagenomics and culture.</title>
        <authorList>
            <person name="Gilroy R."/>
            <person name="Ravi A."/>
            <person name="Getino M."/>
            <person name="Pursley I."/>
            <person name="Horton D.L."/>
            <person name="Alikhan N.F."/>
            <person name="Baker D."/>
            <person name="Gharbi K."/>
            <person name="Hall N."/>
            <person name="Watson M."/>
            <person name="Adriaenssens E.M."/>
            <person name="Foster-Nyarko E."/>
            <person name="Jarju S."/>
            <person name="Secka A."/>
            <person name="Antonio M."/>
            <person name="Oren A."/>
            <person name="Chaudhuri R.R."/>
            <person name="La Ragione R."/>
            <person name="Hildebrand F."/>
            <person name="Pallen M.J."/>
        </authorList>
    </citation>
    <scope>NUCLEOTIDE SEQUENCE</scope>
    <source>
        <strain evidence="3">USAMLcec3-3695</strain>
    </source>
</reference>
<gene>
    <name evidence="3" type="ORF">IAA61_08650</name>
</gene>
<dbReference type="InterPro" id="IPR001387">
    <property type="entry name" value="Cro/C1-type_HTH"/>
</dbReference>
<evidence type="ECO:0000313" key="4">
    <source>
        <dbReference type="Proteomes" id="UP000824109"/>
    </source>
</evidence>
<organism evidence="3 4">
    <name type="scientific">Candidatus Ornithomonoglobus merdipullorum</name>
    <dbReference type="NCBI Taxonomy" id="2840895"/>
    <lineage>
        <taxon>Bacteria</taxon>
        <taxon>Bacillati</taxon>
        <taxon>Bacillota</taxon>
        <taxon>Clostridia</taxon>
        <taxon>Candidatus Ornithomonoglobus</taxon>
    </lineage>
</organism>
<dbReference type="SMART" id="SM00530">
    <property type="entry name" value="HTH_XRE"/>
    <property type="match status" value="1"/>
</dbReference>